<feature type="compositionally biased region" description="Basic and acidic residues" evidence="1">
    <location>
        <begin position="1"/>
        <end position="26"/>
    </location>
</feature>
<name>G8YP43_PICSO</name>
<dbReference type="Pfam" id="PF00169">
    <property type="entry name" value="PH"/>
    <property type="match status" value="2"/>
</dbReference>
<sequence length="329" mass="37714">MFKKDADSSGRKERIRDEADSKKKTADPVGENKVLIRSYLSKRSKKTHQWRHVWVVLRNCQLSYYKNEKEHKALKVFNIDSILSFSEVKDRASNHFAIYTNNRILHFRAANRPLFDKWINALEELDCRRQVEMGLIQPSDLLAKDNDITLPNGTGGETAQSSSNDEEGGYDTSTHLPNVEHVIGNSTEECTEQGTVGAHHTTEVTDLHHSCTADDDDEFVVQQGYLQKLKKRCNIWQKYYVVMTNKSVSFFKHQEDVRKFKVISSLLANDIIDVIELDPLSKSKKWCFLLITPTKRKRFCAASEADMLAWLSALKFLSHKSNSSRKSVG</sequence>
<proteinExistence type="predicted"/>
<dbReference type="PANTHER" id="PTHR14336">
    <property type="entry name" value="TANDEM PH DOMAIN CONTAINING PROTEIN"/>
    <property type="match status" value="1"/>
</dbReference>
<feature type="region of interest" description="Disordered" evidence="1">
    <location>
        <begin position="146"/>
        <end position="174"/>
    </location>
</feature>
<feature type="compositionally biased region" description="Polar residues" evidence="1">
    <location>
        <begin position="149"/>
        <end position="163"/>
    </location>
</feature>
<dbReference type="EMBL" id="FO082055">
    <property type="protein sequence ID" value="CCE79711.1"/>
    <property type="molecule type" value="Genomic_DNA"/>
</dbReference>
<feature type="domain" description="PH" evidence="2">
    <location>
        <begin position="219"/>
        <end position="319"/>
    </location>
</feature>
<evidence type="ECO:0000259" key="2">
    <source>
        <dbReference type="PROSITE" id="PS50003"/>
    </source>
</evidence>
<dbReference type="HOGENOM" id="CLU_059298_0_0_1"/>
<dbReference type="Proteomes" id="UP000005222">
    <property type="component" value="Chromosome E"/>
</dbReference>
<dbReference type="OMA" id="GQFSYYK"/>
<dbReference type="SMART" id="SM00233">
    <property type="entry name" value="PH"/>
    <property type="match status" value="2"/>
</dbReference>
<dbReference type="AlphaFoldDB" id="G8YP43"/>
<feature type="domain" description="PH" evidence="2">
    <location>
        <begin position="33"/>
        <end position="127"/>
    </location>
</feature>
<feature type="region of interest" description="Disordered" evidence="1">
    <location>
        <begin position="1"/>
        <end position="27"/>
    </location>
</feature>
<dbReference type="InterPro" id="IPR001849">
    <property type="entry name" value="PH_domain"/>
</dbReference>
<evidence type="ECO:0000256" key="1">
    <source>
        <dbReference type="SAM" id="MobiDB-lite"/>
    </source>
</evidence>
<gene>
    <name evidence="3" type="primary">Piso0_001795</name>
    <name evidence="3" type="ORF">GNLVRS01_PISO0E12830g</name>
</gene>
<dbReference type="STRING" id="559304.G8YP43"/>
<dbReference type="CDD" id="cd13299">
    <property type="entry name" value="PH2_PH_fungal"/>
    <property type="match status" value="1"/>
</dbReference>
<organism evidence="3 4">
    <name type="scientific">Pichia sorbitophila (strain ATCC MYA-4447 / BCRC 22081 / CBS 7064 / NBRC 10061 / NRRL Y-12695)</name>
    <name type="common">Hybrid yeast</name>
    <dbReference type="NCBI Taxonomy" id="559304"/>
    <lineage>
        <taxon>Eukaryota</taxon>
        <taxon>Fungi</taxon>
        <taxon>Dikarya</taxon>
        <taxon>Ascomycota</taxon>
        <taxon>Saccharomycotina</taxon>
        <taxon>Pichiomycetes</taxon>
        <taxon>Debaryomycetaceae</taxon>
        <taxon>Millerozyma</taxon>
    </lineage>
</organism>
<evidence type="ECO:0000313" key="3">
    <source>
        <dbReference type="EMBL" id="CCE79711.1"/>
    </source>
</evidence>
<dbReference type="SUPFAM" id="SSF50729">
    <property type="entry name" value="PH domain-like"/>
    <property type="match status" value="2"/>
</dbReference>
<dbReference type="Gene3D" id="2.30.29.30">
    <property type="entry name" value="Pleckstrin-homology domain (PH domain)/Phosphotyrosine-binding domain (PTB)"/>
    <property type="match status" value="2"/>
</dbReference>
<reference evidence="3 4" key="1">
    <citation type="journal article" date="2012" name="G3 (Bethesda)">
        <title>Pichia sorbitophila, an interspecies yeast hybrid reveals early steps of genome resolution following polyploidization.</title>
        <authorList>
            <person name="Leh Louis V."/>
            <person name="Despons L."/>
            <person name="Friedrich A."/>
            <person name="Martin T."/>
            <person name="Durrens P."/>
            <person name="Casaregola S."/>
            <person name="Neuveglise C."/>
            <person name="Fairhead C."/>
            <person name="Marck C."/>
            <person name="Cruz J.A."/>
            <person name="Straub M.L."/>
            <person name="Kugler V."/>
            <person name="Sacerdot C."/>
            <person name="Uzunov Z."/>
            <person name="Thierry A."/>
            <person name="Weiss S."/>
            <person name="Bleykasten C."/>
            <person name="De Montigny J."/>
            <person name="Jacques N."/>
            <person name="Jung P."/>
            <person name="Lemaire M."/>
            <person name="Mallet S."/>
            <person name="Morel G."/>
            <person name="Richard G.F."/>
            <person name="Sarkar A."/>
            <person name="Savel G."/>
            <person name="Schacherer J."/>
            <person name="Seret M.L."/>
            <person name="Talla E."/>
            <person name="Samson G."/>
            <person name="Jubin C."/>
            <person name="Poulain J."/>
            <person name="Vacherie B."/>
            <person name="Barbe V."/>
            <person name="Pelletier E."/>
            <person name="Sherman D.J."/>
            <person name="Westhof E."/>
            <person name="Weissenbach J."/>
            <person name="Baret P.V."/>
            <person name="Wincker P."/>
            <person name="Gaillardin C."/>
            <person name="Dujon B."/>
            <person name="Souciet J.L."/>
        </authorList>
    </citation>
    <scope>NUCLEOTIDE SEQUENCE [LARGE SCALE GENOMIC DNA]</scope>
    <source>
        <strain evidence="4">ATCC MYA-4447 / BCRC 22081 / CBS 7064 / NBRC 10061 / NRRL Y-12695</strain>
    </source>
</reference>
<dbReference type="PANTHER" id="PTHR14336:SF8">
    <property type="entry name" value="PROTEIN OPY1"/>
    <property type="match status" value="1"/>
</dbReference>
<dbReference type="InterPro" id="IPR051707">
    <property type="entry name" value="PI-Interact_SigTrans_Reg"/>
</dbReference>
<keyword evidence="4" id="KW-1185">Reference proteome</keyword>
<dbReference type="PROSITE" id="PS50003">
    <property type="entry name" value="PH_DOMAIN"/>
    <property type="match status" value="2"/>
</dbReference>
<dbReference type="eggNOG" id="ENOG502QPZK">
    <property type="taxonomic scope" value="Eukaryota"/>
</dbReference>
<dbReference type="InterPro" id="IPR011993">
    <property type="entry name" value="PH-like_dom_sf"/>
</dbReference>
<dbReference type="CDD" id="cd13298">
    <property type="entry name" value="PH1_PH_fungal"/>
    <property type="match status" value="1"/>
</dbReference>
<dbReference type="InParanoid" id="G8YP43"/>
<evidence type="ECO:0000313" key="4">
    <source>
        <dbReference type="Proteomes" id="UP000005222"/>
    </source>
</evidence>
<protein>
    <submittedName>
        <fullName evidence="3">Piso0_001795 protein</fullName>
    </submittedName>
</protein>
<dbReference type="OrthoDB" id="2157866at2759"/>
<accession>G8YP43</accession>